<keyword evidence="2" id="KW-1185">Reference proteome</keyword>
<name>A0AAE1D0Q3_9GAST</name>
<reference evidence="1" key="1">
    <citation type="journal article" date="2023" name="G3 (Bethesda)">
        <title>A reference genome for the long-term kleptoplast-retaining sea slug Elysia crispata morphotype clarki.</title>
        <authorList>
            <person name="Eastman K.E."/>
            <person name="Pendleton A.L."/>
            <person name="Shaikh M.A."/>
            <person name="Suttiyut T."/>
            <person name="Ogas R."/>
            <person name="Tomko P."/>
            <person name="Gavelis G."/>
            <person name="Widhalm J.R."/>
            <person name="Wisecaver J.H."/>
        </authorList>
    </citation>
    <scope>NUCLEOTIDE SEQUENCE</scope>
    <source>
        <strain evidence="1">ECLA1</strain>
    </source>
</reference>
<protein>
    <submittedName>
        <fullName evidence="1">Uncharacterized protein</fullName>
    </submittedName>
</protein>
<organism evidence="1 2">
    <name type="scientific">Elysia crispata</name>
    <name type="common">lettuce slug</name>
    <dbReference type="NCBI Taxonomy" id="231223"/>
    <lineage>
        <taxon>Eukaryota</taxon>
        <taxon>Metazoa</taxon>
        <taxon>Spiralia</taxon>
        <taxon>Lophotrochozoa</taxon>
        <taxon>Mollusca</taxon>
        <taxon>Gastropoda</taxon>
        <taxon>Heterobranchia</taxon>
        <taxon>Euthyneura</taxon>
        <taxon>Panpulmonata</taxon>
        <taxon>Sacoglossa</taxon>
        <taxon>Placobranchoidea</taxon>
        <taxon>Plakobranchidae</taxon>
        <taxon>Elysia</taxon>
    </lineage>
</organism>
<dbReference type="EMBL" id="JAWDGP010005930">
    <property type="protein sequence ID" value="KAK3749662.1"/>
    <property type="molecule type" value="Genomic_DNA"/>
</dbReference>
<gene>
    <name evidence="1" type="ORF">RRG08_013870</name>
</gene>
<accession>A0AAE1D0Q3</accession>
<comment type="caution">
    <text evidence="1">The sequence shown here is derived from an EMBL/GenBank/DDBJ whole genome shotgun (WGS) entry which is preliminary data.</text>
</comment>
<sequence length="140" mass="15712">MPRKKTRGGEIESSIEKDKQLIVKTILQTLSPSGRTEQHHATPPSEIGMDMAPYTCSTRNAWEILIVTASRSRSKSEIFVVFGVRHGLGGPSSRRDFGILMLIQVGWEMVFEGVAKWCNGDVITQGRASFRFQTFLERLV</sequence>
<proteinExistence type="predicted"/>
<evidence type="ECO:0000313" key="2">
    <source>
        <dbReference type="Proteomes" id="UP001283361"/>
    </source>
</evidence>
<dbReference type="AlphaFoldDB" id="A0AAE1D0Q3"/>
<evidence type="ECO:0000313" key="1">
    <source>
        <dbReference type="EMBL" id="KAK3749662.1"/>
    </source>
</evidence>
<dbReference type="Proteomes" id="UP001283361">
    <property type="component" value="Unassembled WGS sequence"/>
</dbReference>